<dbReference type="AlphaFoldDB" id="A0A5B8RJF7"/>
<sequence length="79" mass="9206">MNPMTTVRGFRRDAEGHWVMELACGHTQHVRHLPPWQNRPWVTTGTGRRAMLGRRVECGWCARARAHDARGEREERGRC</sequence>
<reference evidence="1" key="1">
    <citation type="submission" date="2019-06" db="EMBL/GenBank/DDBJ databases">
        <authorList>
            <person name="Murdoch R.W."/>
            <person name="Fathepure B."/>
        </authorList>
    </citation>
    <scope>NUCLEOTIDE SEQUENCE</scope>
</reference>
<dbReference type="Pfam" id="PF12088">
    <property type="entry name" value="DUF3565"/>
    <property type="match status" value="1"/>
</dbReference>
<dbReference type="InterPro" id="IPR021948">
    <property type="entry name" value="DUF3565"/>
</dbReference>
<protein>
    <recommendedName>
        <fullName evidence="2">Pressure-regulated protein</fullName>
    </recommendedName>
</protein>
<dbReference type="EMBL" id="MN079190">
    <property type="protein sequence ID" value="QEA06977.1"/>
    <property type="molecule type" value="Genomic_DNA"/>
</dbReference>
<gene>
    <name evidence="1" type="ORF">KBTEX_03320</name>
</gene>
<proteinExistence type="predicted"/>
<name>A0A5B8RJF7_9ZZZZ</name>
<evidence type="ECO:0008006" key="2">
    <source>
        <dbReference type="Google" id="ProtNLM"/>
    </source>
</evidence>
<organism evidence="1">
    <name type="scientific">uncultured organism</name>
    <dbReference type="NCBI Taxonomy" id="155900"/>
    <lineage>
        <taxon>unclassified sequences</taxon>
        <taxon>environmental samples</taxon>
    </lineage>
</organism>
<accession>A0A5B8RJF7</accession>
<evidence type="ECO:0000313" key="1">
    <source>
        <dbReference type="EMBL" id="QEA06977.1"/>
    </source>
</evidence>